<evidence type="ECO:0000256" key="1">
    <source>
        <dbReference type="SAM" id="MobiDB-lite"/>
    </source>
</evidence>
<proteinExistence type="predicted"/>
<sequence length="122" mass="12573">MMTQLQATSHQAAAATTSALGLAKSSGPSTAATSHEPPSCRCYDIGVRQLQATSHQAAVATTSALGLAKSSDPSTAATSHEPPSCCCYDIGVRCVEHRQAGQQSTYWAGPLVNSPRREAGLT</sequence>
<gene>
    <name evidence="2" type="ORF">RRG08_019870</name>
</gene>
<evidence type="ECO:0000313" key="3">
    <source>
        <dbReference type="Proteomes" id="UP001283361"/>
    </source>
</evidence>
<dbReference type="Proteomes" id="UP001283361">
    <property type="component" value="Unassembled WGS sequence"/>
</dbReference>
<accession>A0AAE1AF25</accession>
<feature type="region of interest" description="Disordered" evidence="1">
    <location>
        <begin position="18"/>
        <end position="37"/>
    </location>
</feature>
<keyword evidence="3" id="KW-1185">Reference proteome</keyword>
<reference evidence="2" key="1">
    <citation type="journal article" date="2023" name="G3 (Bethesda)">
        <title>A reference genome for the long-term kleptoplast-retaining sea slug Elysia crispata morphotype clarki.</title>
        <authorList>
            <person name="Eastman K.E."/>
            <person name="Pendleton A.L."/>
            <person name="Shaikh M.A."/>
            <person name="Suttiyut T."/>
            <person name="Ogas R."/>
            <person name="Tomko P."/>
            <person name="Gavelis G."/>
            <person name="Widhalm J.R."/>
            <person name="Wisecaver J.H."/>
        </authorList>
    </citation>
    <scope>NUCLEOTIDE SEQUENCE</scope>
    <source>
        <strain evidence="2">ECLA1</strain>
    </source>
</reference>
<organism evidence="2 3">
    <name type="scientific">Elysia crispata</name>
    <name type="common">lettuce slug</name>
    <dbReference type="NCBI Taxonomy" id="231223"/>
    <lineage>
        <taxon>Eukaryota</taxon>
        <taxon>Metazoa</taxon>
        <taxon>Spiralia</taxon>
        <taxon>Lophotrochozoa</taxon>
        <taxon>Mollusca</taxon>
        <taxon>Gastropoda</taxon>
        <taxon>Heterobranchia</taxon>
        <taxon>Euthyneura</taxon>
        <taxon>Panpulmonata</taxon>
        <taxon>Sacoglossa</taxon>
        <taxon>Placobranchoidea</taxon>
        <taxon>Plakobranchidae</taxon>
        <taxon>Elysia</taxon>
    </lineage>
</organism>
<name>A0AAE1AF25_9GAST</name>
<protein>
    <submittedName>
        <fullName evidence="2">Uncharacterized protein</fullName>
    </submittedName>
</protein>
<dbReference type="EMBL" id="JAWDGP010002054">
    <property type="protein sequence ID" value="KAK3785861.1"/>
    <property type="molecule type" value="Genomic_DNA"/>
</dbReference>
<dbReference type="AlphaFoldDB" id="A0AAE1AF25"/>
<evidence type="ECO:0000313" key="2">
    <source>
        <dbReference type="EMBL" id="KAK3785861.1"/>
    </source>
</evidence>
<comment type="caution">
    <text evidence="2">The sequence shown here is derived from an EMBL/GenBank/DDBJ whole genome shotgun (WGS) entry which is preliminary data.</text>
</comment>